<dbReference type="RefSeq" id="WP_070967454.1">
    <property type="nucleotide sequence ID" value="NZ_CP017603.1"/>
</dbReference>
<evidence type="ECO:0000313" key="2">
    <source>
        <dbReference type="Proteomes" id="UP000177894"/>
    </source>
</evidence>
<dbReference type="EMBL" id="CP017603">
    <property type="protein sequence ID" value="AOY76250.1"/>
    <property type="molecule type" value="Genomic_DNA"/>
</dbReference>
<organism evidence="1 2">
    <name type="scientific">Clostridium formicaceticum</name>
    <dbReference type="NCBI Taxonomy" id="1497"/>
    <lineage>
        <taxon>Bacteria</taxon>
        <taxon>Bacillati</taxon>
        <taxon>Bacillota</taxon>
        <taxon>Clostridia</taxon>
        <taxon>Eubacteriales</taxon>
        <taxon>Clostridiaceae</taxon>
        <taxon>Clostridium</taxon>
    </lineage>
</organism>
<evidence type="ECO:0000313" key="1">
    <source>
        <dbReference type="EMBL" id="AOY76250.1"/>
    </source>
</evidence>
<keyword evidence="2" id="KW-1185">Reference proteome</keyword>
<dbReference type="Proteomes" id="UP000177894">
    <property type="component" value="Chromosome"/>
</dbReference>
<evidence type="ECO:0008006" key="3">
    <source>
        <dbReference type="Google" id="ProtNLM"/>
    </source>
</evidence>
<proteinExistence type="predicted"/>
<reference evidence="1 2" key="1">
    <citation type="submission" date="2016-10" db="EMBL/GenBank/DDBJ databases">
        <title>Complete Genome Sequence of Acetogen Clostridium formicoaceticum ATCC 27076.</title>
        <authorList>
            <person name="Bao T."/>
            <person name="Cheng C."/>
            <person name="Zhao J."/>
            <person name="Yang S.-T."/>
            <person name="Wang J."/>
            <person name="Wang M."/>
        </authorList>
    </citation>
    <scope>NUCLEOTIDE SEQUENCE [LARGE SCALE GENOMIC DNA]</scope>
    <source>
        <strain evidence="1 2">ATCC 27076</strain>
    </source>
</reference>
<gene>
    <name evidence="1" type="ORF">BJL90_10260</name>
</gene>
<protein>
    <recommendedName>
        <fullName evidence="3">Integrase</fullName>
    </recommendedName>
</protein>
<name>A0ABN4TB34_9CLOT</name>
<accession>A0ABN4TB34</accession>
<sequence length="66" mass="8118">MSKNTVKHLIKQKKSPKYKREHYSTKIDHYKDKIREWYLSPQYDFIGTRIYRELRQIGYEGSINPI</sequence>